<dbReference type="Pfam" id="PF00134">
    <property type="entry name" value="Cyclin_N"/>
    <property type="match status" value="1"/>
</dbReference>
<feature type="compositionally biased region" description="Low complexity" evidence="1">
    <location>
        <begin position="88"/>
        <end position="100"/>
    </location>
</feature>
<evidence type="ECO:0000313" key="3">
    <source>
        <dbReference type="EMBL" id="VDD78892.1"/>
    </source>
</evidence>
<dbReference type="AlphaFoldDB" id="A0A3P6GUP6"/>
<evidence type="ECO:0000256" key="1">
    <source>
        <dbReference type="SAM" id="MobiDB-lite"/>
    </source>
</evidence>
<reference evidence="3 4" key="1">
    <citation type="submission" date="2018-10" db="EMBL/GenBank/DDBJ databases">
        <authorList>
            <consortium name="Pathogen Informatics"/>
        </authorList>
    </citation>
    <scope>NUCLEOTIDE SEQUENCE [LARGE SCALE GENOMIC DNA]</scope>
</reference>
<name>A0A3P6GUP6_MESCO</name>
<evidence type="ECO:0000313" key="4">
    <source>
        <dbReference type="Proteomes" id="UP000267029"/>
    </source>
</evidence>
<dbReference type="Gene3D" id="1.10.472.10">
    <property type="entry name" value="Cyclin-like"/>
    <property type="match status" value="1"/>
</dbReference>
<feature type="domain" description="Cyclin N-terminal" evidence="2">
    <location>
        <begin position="2"/>
        <end position="55"/>
    </location>
</feature>
<organism evidence="3 4">
    <name type="scientific">Mesocestoides corti</name>
    <name type="common">Flatworm</name>
    <dbReference type="NCBI Taxonomy" id="53468"/>
    <lineage>
        <taxon>Eukaryota</taxon>
        <taxon>Metazoa</taxon>
        <taxon>Spiralia</taxon>
        <taxon>Lophotrochozoa</taxon>
        <taxon>Platyhelminthes</taxon>
        <taxon>Cestoda</taxon>
        <taxon>Eucestoda</taxon>
        <taxon>Cyclophyllidea</taxon>
        <taxon>Mesocestoididae</taxon>
        <taxon>Mesocestoides</taxon>
    </lineage>
</organism>
<sequence length="100" mass="11327">MIDRYHHVAITDERDYQLVGATCFLLASKLKEAIPVFIDTLIQHMGFSFNKFDVLAKLQYAYFFISTILKRDIVELSDAVPSDDQEPSSDSPELPSQSPS</sequence>
<feature type="region of interest" description="Disordered" evidence="1">
    <location>
        <begin position="79"/>
        <end position="100"/>
    </location>
</feature>
<dbReference type="InterPro" id="IPR006671">
    <property type="entry name" value="Cyclin_N"/>
</dbReference>
<dbReference type="EMBL" id="UXSR01002613">
    <property type="protein sequence ID" value="VDD78892.1"/>
    <property type="molecule type" value="Genomic_DNA"/>
</dbReference>
<protein>
    <recommendedName>
        <fullName evidence="2">Cyclin N-terminal domain-containing protein</fullName>
    </recommendedName>
</protein>
<evidence type="ECO:0000259" key="2">
    <source>
        <dbReference type="Pfam" id="PF00134"/>
    </source>
</evidence>
<dbReference type="Proteomes" id="UP000267029">
    <property type="component" value="Unassembled WGS sequence"/>
</dbReference>
<proteinExistence type="predicted"/>
<keyword evidence="4" id="KW-1185">Reference proteome</keyword>
<dbReference type="SUPFAM" id="SSF47954">
    <property type="entry name" value="Cyclin-like"/>
    <property type="match status" value="1"/>
</dbReference>
<dbReference type="STRING" id="53468.A0A3P6GUP6"/>
<dbReference type="OrthoDB" id="306099at2759"/>
<accession>A0A3P6GUP6</accession>
<dbReference type="InterPro" id="IPR036915">
    <property type="entry name" value="Cyclin-like_sf"/>
</dbReference>
<gene>
    <name evidence="3" type="ORF">MCOS_LOCUS4895</name>
</gene>